<dbReference type="Proteomes" id="UP000015502">
    <property type="component" value="Chromosome"/>
</dbReference>
<dbReference type="GO" id="GO:0016491">
    <property type="term" value="F:oxidoreductase activity"/>
    <property type="evidence" value="ECO:0007669"/>
    <property type="project" value="UniProtKB-KW"/>
</dbReference>
<dbReference type="PRINTS" id="PR00081">
    <property type="entry name" value="GDHRDH"/>
</dbReference>
<name>H3ZPN8_THELN</name>
<dbReference type="CDD" id="cd05233">
    <property type="entry name" value="SDR_c"/>
    <property type="match status" value="1"/>
</dbReference>
<dbReference type="AlphaFoldDB" id="H3ZPN8"/>
<gene>
    <name evidence="4" type="ORF">OCC_04470</name>
</gene>
<reference evidence="4 5" key="1">
    <citation type="journal article" date="2012" name="J. Bacteriol.">
        <title>Genome sequence of the model hyperthermophilic archaeon Thermococcus litoralis NS-C.</title>
        <authorList>
            <person name="Gardner A.F."/>
            <person name="Kumar S."/>
            <person name="Perler F.B."/>
        </authorList>
    </citation>
    <scope>NUCLEOTIDE SEQUENCE [LARGE SCALE GENOMIC DNA]</scope>
    <source>
        <strain evidence="5">ATCC 51850 / DSM 5473 / JCM 8560 / NS-C</strain>
    </source>
</reference>
<dbReference type="GeneID" id="16548637"/>
<dbReference type="RefSeq" id="WP_004069104.1">
    <property type="nucleotide sequence ID" value="NC_022084.1"/>
</dbReference>
<dbReference type="OrthoDB" id="7442at2157"/>
<keyword evidence="5" id="KW-1185">Reference proteome</keyword>
<comment type="similarity">
    <text evidence="1 3">Belongs to the short-chain dehydrogenases/reductases (SDR) family.</text>
</comment>
<dbReference type="PRINTS" id="PR00080">
    <property type="entry name" value="SDRFAMILY"/>
</dbReference>
<dbReference type="InterPro" id="IPR002347">
    <property type="entry name" value="SDR_fam"/>
</dbReference>
<evidence type="ECO:0000256" key="1">
    <source>
        <dbReference type="ARBA" id="ARBA00006484"/>
    </source>
</evidence>
<proteinExistence type="inferred from homology"/>
<evidence type="ECO:0000313" key="5">
    <source>
        <dbReference type="Proteomes" id="UP000015502"/>
    </source>
</evidence>
<dbReference type="PROSITE" id="PS00061">
    <property type="entry name" value="ADH_SHORT"/>
    <property type="match status" value="1"/>
</dbReference>
<dbReference type="InterPro" id="IPR020904">
    <property type="entry name" value="Sc_DH/Rdtase_CS"/>
</dbReference>
<dbReference type="STRING" id="523849.OCC_04470"/>
<dbReference type="PANTHER" id="PTHR44196:SF1">
    <property type="entry name" value="DEHYDROGENASE_REDUCTASE SDR FAMILY MEMBER 7B"/>
    <property type="match status" value="1"/>
</dbReference>
<sequence>MLAVVTGASRGIGRLLVERLIKKGYQVVGIARSREALEELKARFGDSFEYVVQDLAQNGAEREVKKALERLGVDKVDLLINNAGFAVKKPLLEHGEEELQKLFRVLTISPVLMTKELLPLMQSGSKVVMVLSGVAFVRTPEIPAYGAAKAALHYLSLTLSEELRENGIKVIRVYPKQVATPFWDKTPKGAISPEQVADAIIKAIENGREEVFVPGYIKVAKYLPRWPALTYRFEF</sequence>
<dbReference type="SUPFAM" id="SSF51735">
    <property type="entry name" value="NAD(P)-binding Rossmann-fold domains"/>
    <property type="match status" value="1"/>
</dbReference>
<dbReference type="PANTHER" id="PTHR44196">
    <property type="entry name" value="DEHYDROGENASE/REDUCTASE SDR FAMILY MEMBER 7B"/>
    <property type="match status" value="1"/>
</dbReference>
<dbReference type="InterPro" id="IPR036291">
    <property type="entry name" value="NAD(P)-bd_dom_sf"/>
</dbReference>
<dbReference type="HOGENOM" id="CLU_010194_2_1_2"/>
<organism evidence="4 5">
    <name type="scientific">Thermococcus litoralis (strain ATCC 51850 / DSM 5473 / JCM 8560 / NS-C)</name>
    <dbReference type="NCBI Taxonomy" id="523849"/>
    <lineage>
        <taxon>Archaea</taxon>
        <taxon>Methanobacteriati</taxon>
        <taxon>Methanobacteriota</taxon>
        <taxon>Thermococci</taxon>
        <taxon>Thermococcales</taxon>
        <taxon>Thermococcaceae</taxon>
        <taxon>Thermococcus</taxon>
    </lineage>
</organism>
<dbReference type="PaxDb" id="523849-OCC_04470"/>
<evidence type="ECO:0000313" key="4">
    <source>
        <dbReference type="EMBL" id="EHR78082.1"/>
    </source>
</evidence>
<dbReference type="Pfam" id="PF00106">
    <property type="entry name" value="adh_short"/>
    <property type="match status" value="1"/>
</dbReference>
<dbReference type="GO" id="GO:0016020">
    <property type="term" value="C:membrane"/>
    <property type="evidence" value="ECO:0007669"/>
    <property type="project" value="TreeGrafter"/>
</dbReference>
<dbReference type="KEGG" id="tlt:OCC_04470"/>
<dbReference type="Gene3D" id="3.40.50.720">
    <property type="entry name" value="NAD(P)-binding Rossmann-like Domain"/>
    <property type="match status" value="1"/>
</dbReference>
<evidence type="ECO:0000256" key="2">
    <source>
        <dbReference type="ARBA" id="ARBA00023002"/>
    </source>
</evidence>
<accession>H3ZPN8</accession>
<evidence type="ECO:0000256" key="3">
    <source>
        <dbReference type="RuleBase" id="RU000363"/>
    </source>
</evidence>
<protein>
    <submittedName>
        <fullName evidence="4">Oxidoreductase</fullName>
    </submittedName>
</protein>
<dbReference type="EMBL" id="CP006670">
    <property type="protein sequence ID" value="EHR78082.1"/>
    <property type="molecule type" value="Genomic_DNA"/>
</dbReference>
<keyword evidence="2" id="KW-0560">Oxidoreductase</keyword>